<dbReference type="FunFam" id="1.10.3720.10:FF:000001">
    <property type="entry name" value="Glycine betaine ABC transporter, permease"/>
    <property type="match status" value="1"/>
</dbReference>
<keyword evidence="10" id="KW-1185">Reference proteome</keyword>
<dbReference type="PANTHER" id="PTHR47737:SF1">
    <property type="entry name" value="GLYCINE BETAINE_PROLINE BETAINE TRANSPORT SYSTEM PERMEASE PROTEIN PROW"/>
    <property type="match status" value="1"/>
</dbReference>
<gene>
    <name evidence="9" type="ORF">INP52_07745</name>
</gene>
<evidence type="ECO:0000256" key="7">
    <source>
        <dbReference type="RuleBase" id="RU363032"/>
    </source>
</evidence>
<feature type="transmembrane region" description="Helical" evidence="7">
    <location>
        <begin position="52"/>
        <end position="69"/>
    </location>
</feature>
<name>A0A7S7M7R9_9ACTN</name>
<dbReference type="Pfam" id="PF00528">
    <property type="entry name" value="BPD_transp_1"/>
    <property type="match status" value="1"/>
</dbReference>
<dbReference type="EMBL" id="CP063767">
    <property type="protein sequence ID" value="QOY60297.1"/>
    <property type="molecule type" value="Genomic_DNA"/>
</dbReference>
<keyword evidence="4 7" id="KW-0812">Transmembrane</keyword>
<dbReference type="GO" id="GO:0005275">
    <property type="term" value="F:amine transmembrane transporter activity"/>
    <property type="evidence" value="ECO:0007669"/>
    <property type="project" value="TreeGrafter"/>
</dbReference>
<feature type="transmembrane region" description="Helical" evidence="7">
    <location>
        <begin position="142"/>
        <end position="168"/>
    </location>
</feature>
<evidence type="ECO:0000313" key="9">
    <source>
        <dbReference type="EMBL" id="QOY60297.1"/>
    </source>
</evidence>
<dbReference type="AlphaFoldDB" id="A0A7S7M7R9"/>
<evidence type="ECO:0000313" key="10">
    <source>
        <dbReference type="Proteomes" id="UP000593735"/>
    </source>
</evidence>
<evidence type="ECO:0000256" key="5">
    <source>
        <dbReference type="ARBA" id="ARBA00022989"/>
    </source>
</evidence>
<dbReference type="GO" id="GO:0015871">
    <property type="term" value="P:choline transport"/>
    <property type="evidence" value="ECO:0007669"/>
    <property type="project" value="TreeGrafter"/>
</dbReference>
<reference evidence="9 10" key="1">
    <citation type="submission" date="2020-10" db="EMBL/GenBank/DDBJ databases">
        <title>Olsenella immobilis sp.nov., isolated from the mud in a fermentation cellar used for the production of Chinese strong-flavoured liquor.</title>
        <authorList>
            <person name="Lu L."/>
        </authorList>
    </citation>
    <scope>NUCLEOTIDE SEQUENCE [LARGE SCALE GENOMIC DNA]</scope>
    <source>
        <strain evidence="9 10">LZLJ-2</strain>
    </source>
</reference>
<feature type="transmembrane region" description="Helical" evidence="7">
    <location>
        <begin position="220"/>
        <end position="243"/>
    </location>
</feature>
<evidence type="ECO:0000256" key="6">
    <source>
        <dbReference type="ARBA" id="ARBA00023136"/>
    </source>
</evidence>
<protein>
    <submittedName>
        <fullName evidence="9">ABC transporter permease subunit</fullName>
    </submittedName>
</protein>
<dbReference type="InterPro" id="IPR000515">
    <property type="entry name" value="MetI-like"/>
</dbReference>
<organism evidence="9 10">
    <name type="scientific">Thermophilibacter immobilis</name>
    <dbReference type="NCBI Taxonomy" id="2779519"/>
    <lineage>
        <taxon>Bacteria</taxon>
        <taxon>Bacillati</taxon>
        <taxon>Actinomycetota</taxon>
        <taxon>Coriobacteriia</taxon>
        <taxon>Coriobacteriales</taxon>
        <taxon>Atopobiaceae</taxon>
        <taxon>Thermophilibacter</taxon>
    </lineage>
</organism>
<dbReference type="RefSeq" id="WP_194370604.1">
    <property type="nucleotide sequence ID" value="NZ_CP063767.1"/>
</dbReference>
<keyword evidence="5 7" id="KW-1133">Transmembrane helix</keyword>
<evidence type="ECO:0000256" key="2">
    <source>
        <dbReference type="ARBA" id="ARBA00022448"/>
    </source>
</evidence>
<dbReference type="GO" id="GO:0043190">
    <property type="term" value="C:ATP-binding cassette (ABC) transporter complex"/>
    <property type="evidence" value="ECO:0007669"/>
    <property type="project" value="TreeGrafter"/>
</dbReference>
<dbReference type="PROSITE" id="PS50928">
    <property type="entry name" value="ABC_TM1"/>
    <property type="match status" value="1"/>
</dbReference>
<evidence type="ECO:0000256" key="3">
    <source>
        <dbReference type="ARBA" id="ARBA00022475"/>
    </source>
</evidence>
<feature type="domain" description="ABC transmembrane type-1" evidence="8">
    <location>
        <begin position="94"/>
        <end position="273"/>
    </location>
</feature>
<dbReference type="Proteomes" id="UP000593735">
    <property type="component" value="Chromosome"/>
</dbReference>
<dbReference type="Gene3D" id="1.10.3720.10">
    <property type="entry name" value="MetI-like"/>
    <property type="match status" value="1"/>
</dbReference>
<sequence length="287" mass="30347">MGADAFSLARIPLGDWVEAGVEWMGVSWAAFFDGMADGITALVEGLDALLSAPPYFVLIVLLAALAWYVRNGKFALYTVLSFLLIESMDLWSAAMSTLSLVLISTLVSLVVGVLLGMLAAAHDGFSKVLKPILDFMQTLPSFVYLIPAIVFFGIGFVPGAIATIIFSLPPAARLTELGLRNVDAEVIEAGEAFGASSWRILWDIKVPLALPTIMSGINQVIMLSLSMVVTAGIVGSGGLGSIVYQGVTRLEIGLGFEGGIAVVIVAVFLDRLTSALGERANHRISRG</sequence>
<accession>A0A7S7M7R9</accession>
<comment type="similarity">
    <text evidence="7">Belongs to the binding-protein-dependent transport system permease family.</text>
</comment>
<evidence type="ECO:0000259" key="8">
    <source>
        <dbReference type="PROSITE" id="PS50928"/>
    </source>
</evidence>
<dbReference type="PANTHER" id="PTHR47737">
    <property type="entry name" value="GLYCINE BETAINE/PROLINE BETAINE TRANSPORT SYSTEM PERMEASE PROTEIN PROW"/>
    <property type="match status" value="1"/>
</dbReference>
<dbReference type="GO" id="GO:0031460">
    <property type="term" value="P:glycine betaine transport"/>
    <property type="evidence" value="ECO:0007669"/>
    <property type="project" value="TreeGrafter"/>
</dbReference>
<evidence type="ECO:0000256" key="4">
    <source>
        <dbReference type="ARBA" id="ARBA00022692"/>
    </source>
</evidence>
<comment type="subcellular location">
    <subcellularLocation>
        <location evidence="7">Cell membrane</location>
        <topology evidence="7">Multi-pass membrane protein</topology>
    </subcellularLocation>
    <subcellularLocation>
        <location evidence="1">Membrane</location>
        <topology evidence="1">Multi-pass membrane protein</topology>
    </subcellularLocation>
</comment>
<proteinExistence type="inferred from homology"/>
<dbReference type="GO" id="GO:0015226">
    <property type="term" value="F:carnitine transmembrane transporter activity"/>
    <property type="evidence" value="ECO:0007669"/>
    <property type="project" value="TreeGrafter"/>
</dbReference>
<dbReference type="InterPro" id="IPR035906">
    <property type="entry name" value="MetI-like_sf"/>
</dbReference>
<dbReference type="SUPFAM" id="SSF161098">
    <property type="entry name" value="MetI-like"/>
    <property type="match status" value="1"/>
</dbReference>
<keyword evidence="3" id="KW-1003">Cell membrane</keyword>
<dbReference type="KEGG" id="tio:INP52_07745"/>
<keyword evidence="2 7" id="KW-0813">Transport</keyword>
<feature type="transmembrane region" description="Helical" evidence="7">
    <location>
        <begin position="100"/>
        <end position="121"/>
    </location>
</feature>
<keyword evidence="6 7" id="KW-0472">Membrane</keyword>
<evidence type="ECO:0000256" key="1">
    <source>
        <dbReference type="ARBA" id="ARBA00004141"/>
    </source>
</evidence>
<dbReference type="CDD" id="cd06261">
    <property type="entry name" value="TM_PBP2"/>
    <property type="match status" value="1"/>
</dbReference>
<feature type="transmembrane region" description="Helical" evidence="7">
    <location>
        <begin position="250"/>
        <end position="269"/>
    </location>
</feature>